<organism evidence="1 2">
    <name type="scientific">Thiorhodococcus fuscus</name>
    <dbReference type="NCBI Taxonomy" id="527200"/>
    <lineage>
        <taxon>Bacteria</taxon>
        <taxon>Pseudomonadati</taxon>
        <taxon>Pseudomonadota</taxon>
        <taxon>Gammaproteobacteria</taxon>
        <taxon>Chromatiales</taxon>
        <taxon>Chromatiaceae</taxon>
        <taxon>Thiorhodococcus</taxon>
    </lineage>
</organism>
<evidence type="ECO:0000313" key="2">
    <source>
        <dbReference type="Proteomes" id="UP001597337"/>
    </source>
</evidence>
<keyword evidence="2" id="KW-1185">Reference proteome</keyword>
<name>A0ABW4Y8R7_9GAMM</name>
<comment type="caution">
    <text evidence="1">The sequence shown here is derived from an EMBL/GenBank/DDBJ whole genome shotgun (WGS) entry which is preliminary data.</text>
</comment>
<proteinExistence type="predicted"/>
<accession>A0ABW4Y8R7</accession>
<dbReference type="Proteomes" id="UP001597337">
    <property type="component" value="Unassembled WGS sequence"/>
</dbReference>
<sequence>MANNYKQSGEVLDWTNATGSDVGSGSVVVVGGILGVALVDIADGARGSVQIQGVFTVPKVEAAVIAQGEPLIWHVSARAFTSYTGTPPEMGDILYAAFAFEAAGAGVASIAVKFTGSPGQIAGG</sequence>
<dbReference type="InterPro" id="IPR011231">
    <property type="entry name" value="Phage_VT1-Sakai_H0018"/>
</dbReference>
<protein>
    <submittedName>
        <fullName evidence="1">Capsid cement protein</fullName>
    </submittedName>
</protein>
<reference evidence="2" key="1">
    <citation type="journal article" date="2019" name="Int. J. Syst. Evol. Microbiol.">
        <title>The Global Catalogue of Microorganisms (GCM) 10K type strain sequencing project: providing services to taxonomists for standard genome sequencing and annotation.</title>
        <authorList>
            <consortium name="The Broad Institute Genomics Platform"/>
            <consortium name="The Broad Institute Genome Sequencing Center for Infectious Disease"/>
            <person name="Wu L."/>
            <person name="Ma J."/>
        </authorList>
    </citation>
    <scope>NUCLEOTIDE SEQUENCE [LARGE SCALE GENOMIC DNA]</scope>
    <source>
        <strain evidence="2">KACC 12597</strain>
    </source>
</reference>
<dbReference type="EMBL" id="JBHUHX010000031">
    <property type="protein sequence ID" value="MFD2112576.1"/>
    <property type="molecule type" value="Genomic_DNA"/>
</dbReference>
<dbReference type="PIRSF" id="PIRSF030771">
    <property type="entry name" value="UCP030771"/>
    <property type="match status" value="1"/>
</dbReference>
<evidence type="ECO:0000313" key="1">
    <source>
        <dbReference type="EMBL" id="MFD2112576.1"/>
    </source>
</evidence>
<gene>
    <name evidence="1" type="ORF">ACFSJC_12065</name>
</gene>
<dbReference type="Pfam" id="PF09956">
    <property type="entry name" value="Phage_cement_2"/>
    <property type="match status" value="1"/>
</dbReference>
<dbReference type="RefSeq" id="WP_386026977.1">
    <property type="nucleotide sequence ID" value="NZ_JBHUHX010000031.1"/>
</dbReference>